<feature type="transmembrane region" description="Helical" evidence="1">
    <location>
        <begin position="7"/>
        <end position="30"/>
    </location>
</feature>
<feature type="transmembrane region" description="Helical" evidence="1">
    <location>
        <begin position="82"/>
        <end position="103"/>
    </location>
</feature>
<keyword evidence="1" id="KW-0812">Transmembrane</keyword>
<evidence type="ECO:0000313" key="3">
    <source>
        <dbReference type="EMBL" id="VFT93454.1"/>
    </source>
</evidence>
<sequence length="261" mass="29219">MLLLGDSGLFAAATVLPLLAVVTYAFFVVFSGLAVFGDPVVYTLYRRTMIQIHVVAVSLASVSLLLQLVPHLRKTYRRFHRLNGRFCITMLVMGLGLGILALAYDFSVSKNVADFVRSMMPVPIFVGLAVTTWHHAKKGDVVQHRRFAIRLACYILSSLVVFRTAVFAALLLEGHNPLNRFQTLLSSLVGSIITACVILLVELKLQRELRDPYYTWLLERCWCAKRTLVEGNVKAQGVSKCPILLSFEMGERDHSVYAMIK</sequence>
<keyword evidence="1" id="KW-0472">Membrane</keyword>
<reference evidence="2" key="2">
    <citation type="submission" date="2019-06" db="EMBL/GenBank/DDBJ databases">
        <title>Genomics analysis of Aphanomyces spp. identifies a new class of oomycete effector associated with host adaptation.</title>
        <authorList>
            <person name="Gaulin E."/>
        </authorList>
    </citation>
    <scope>NUCLEOTIDE SEQUENCE</scope>
    <source>
        <strain evidence="2">CBS 578.67</strain>
    </source>
</reference>
<protein>
    <submittedName>
        <fullName evidence="3">Aste57867_16684 protein</fullName>
    </submittedName>
</protein>
<evidence type="ECO:0000313" key="2">
    <source>
        <dbReference type="EMBL" id="KAF0692220.1"/>
    </source>
</evidence>
<evidence type="ECO:0000313" key="4">
    <source>
        <dbReference type="Proteomes" id="UP000332933"/>
    </source>
</evidence>
<dbReference type="AlphaFoldDB" id="A0A485L7X4"/>
<reference evidence="3 4" key="1">
    <citation type="submission" date="2019-03" db="EMBL/GenBank/DDBJ databases">
        <authorList>
            <person name="Gaulin E."/>
            <person name="Dumas B."/>
        </authorList>
    </citation>
    <scope>NUCLEOTIDE SEQUENCE [LARGE SCALE GENOMIC DNA]</scope>
    <source>
        <strain evidence="3">CBS 568.67</strain>
    </source>
</reference>
<gene>
    <name evidence="3" type="primary">Aste57867_16684</name>
    <name evidence="2" type="ORF">As57867_016627</name>
    <name evidence="3" type="ORF">ASTE57867_16684</name>
</gene>
<evidence type="ECO:0000256" key="1">
    <source>
        <dbReference type="SAM" id="Phobius"/>
    </source>
</evidence>
<feature type="transmembrane region" description="Helical" evidence="1">
    <location>
        <begin position="115"/>
        <end position="135"/>
    </location>
</feature>
<keyword evidence="1" id="KW-1133">Transmembrane helix</keyword>
<feature type="transmembrane region" description="Helical" evidence="1">
    <location>
        <begin position="184"/>
        <end position="203"/>
    </location>
</feature>
<dbReference type="EMBL" id="CAADRA010005943">
    <property type="protein sequence ID" value="VFT93454.1"/>
    <property type="molecule type" value="Genomic_DNA"/>
</dbReference>
<feature type="transmembrane region" description="Helical" evidence="1">
    <location>
        <begin position="50"/>
        <end position="70"/>
    </location>
</feature>
<dbReference type="EMBL" id="VJMH01005922">
    <property type="protein sequence ID" value="KAF0692220.1"/>
    <property type="molecule type" value="Genomic_DNA"/>
</dbReference>
<dbReference type="Proteomes" id="UP000332933">
    <property type="component" value="Unassembled WGS sequence"/>
</dbReference>
<proteinExistence type="predicted"/>
<keyword evidence="4" id="KW-1185">Reference proteome</keyword>
<feature type="transmembrane region" description="Helical" evidence="1">
    <location>
        <begin position="147"/>
        <end position="172"/>
    </location>
</feature>
<name>A0A485L7X4_9STRA</name>
<organism evidence="3 4">
    <name type="scientific">Aphanomyces stellatus</name>
    <dbReference type="NCBI Taxonomy" id="120398"/>
    <lineage>
        <taxon>Eukaryota</taxon>
        <taxon>Sar</taxon>
        <taxon>Stramenopiles</taxon>
        <taxon>Oomycota</taxon>
        <taxon>Saprolegniomycetes</taxon>
        <taxon>Saprolegniales</taxon>
        <taxon>Verrucalvaceae</taxon>
        <taxon>Aphanomyces</taxon>
    </lineage>
</organism>
<accession>A0A485L7X4</accession>